<organism evidence="2 3">
    <name type="scientific">Chryseobacterium taiwanense</name>
    <dbReference type="NCBI Taxonomy" id="363331"/>
    <lineage>
        <taxon>Bacteria</taxon>
        <taxon>Pseudomonadati</taxon>
        <taxon>Bacteroidota</taxon>
        <taxon>Flavobacteriia</taxon>
        <taxon>Flavobacteriales</taxon>
        <taxon>Weeksellaceae</taxon>
        <taxon>Chryseobacterium group</taxon>
        <taxon>Chryseobacterium</taxon>
    </lineage>
</organism>
<protein>
    <recommendedName>
        <fullName evidence="1">Lipocalin-like domain-containing protein</fullName>
    </recommendedName>
</protein>
<comment type="caution">
    <text evidence="2">The sequence shown here is derived from an EMBL/GenBank/DDBJ whole genome shotgun (WGS) entry which is preliminary data.</text>
</comment>
<dbReference type="AlphaFoldDB" id="A0A0B4D6W8"/>
<keyword evidence="3" id="KW-1185">Reference proteome</keyword>
<dbReference type="Proteomes" id="UP000031167">
    <property type="component" value="Unassembled WGS sequence"/>
</dbReference>
<evidence type="ECO:0000313" key="3">
    <source>
        <dbReference type="Proteomes" id="UP000031167"/>
    </source>
</evidence>
<proteinExistence type="predicted"/>
<dbReference type="Pfam" id="PF13648">
    <property type="entry name" value="Lipocalin_4"/>
    <property type="match status" value="1"/>
</dbReference>
<dbReference type="STRING" id="363331.RM51_02890"/>
<evidence type="ECO:0000313" key="2">
    <source>
        <dbReference type="EMBL" id="KIC64507.1"/>
    </source>
</evidence>
<evidence type="ECO:0000259" key="1">
    <source>
        <dbReference type="Pfam" id="PF13648"/>
    </source>
</evidence>
<dbReference type="InterPro" id="IPR024311">
    <property type="entry name" value="Lipocalin-like"/>
</dbReference>
<feature type="domain" description="Lipocalin-like" evidence="1">
    <location>
        <begin position="8"/>
        <end position="92"/>
    </location>
</feature>
<dbReference type="EMBL" id="JWTA01000003">
    <property type="protein sequence ID" value="KIC64507.1"/>
    <property type="molecule type" value="Genomic_DNA"/>
</dbReference>
<gene>
    <name evidence="2" type="ORF">RM51_02890</name>
</gene>
<sequence>MFDHKSDLLGNWKLIERNYWDGEVKKSYPLHECEKKYTLSFEKEETKTFLTKSYADGKNCERKSNSGKILVSINDGFFSYLEGDLKRNEYYKIEPKNKFSIIYNEILEGKVRQIEDVYERF</sequence>
<name>A0A0B4D6W8_9FLAO</name>
<reference evidence="2 3" key="1">
    <citation type="submission" date="2014-12" db="EMBL/GenBank/DDBJ databases">
        <title>Genome sequencing of Chryseobacterium taiwanense TPW19.</title>
        <authorList>
            <person name="Tan P.W."/>
            <person name="Chan K.-G."/>
        </authorList>
    </citation>
    <scope>NUCLEOTIDE SEQUENCE [LARGE SCALE GENOMIC DNA]</scope>
    <source>
        <strain evidence="2 3">TPW19</strain>
    </source>
</reference>
<accession>A0A0B4D6W8</accession>